<keyword evidence="2" id="KW-1185">Reference proteome</keyword>
<reference evidence="1" key="1">
    <citation type="submission" date="2011-02" db="EMBL/GenBank/DDBJ databases">
        <title>The genome of the leaf-cutting ant Acromyrmex echinatior suggests key adaptations to social evolution and fungus farming.</title>
        <authorList>
            <person name="Nygaard S."/>
            <person name="Zhang G."/>
        </authorList>
    </citation>
    <scope>NUCLEOTIDE SEQUENCE</scope>
</reference>
<dbReference type="AlphaFoldDB" id="F4WPM1"/>
<evidence type="ECO:0000313" key="2">
    <source>
        <dbReference type="Proteomes" id="UP000007755"/>
    </source>
</evidence>
<protein>
    <submittedName>
        <fullName evidence="1">Uncharacterized protein</fullName>
    </submittedName>
</protein>
<name>F4WPM1_ACREC</name>
<evidence type="ECO:0000313" key="1">
    <source>
        <dbReference type="EMBL" id="EGI63863.1"/>
    </source>
</evidence>
<dbReference type="InParanoid" id="F4WPM1"/>
<organism evidence="2">
    <name type="scientific">Acromyrmex echinatior</name>
    <name type="common">Panamanian leafcutter ant</name>
    <name type="synonym">Acromyrmex octospinosus echinatior</name>
    <dbReference type="NCBI Taxonomy" id="103372"/>
    <lineage>
        <taxon>Eukaryota</taxon>
        <taxon>Metazoa</taxon>
        <taxon>Ecdysozoa</taxon>
        <taxon>Arthropoda</taxon>
        <taxon>Hexapoda</taxon>
        <taxon>Insecta</taxon>
        <taxon>Pterygota</taxon>
        <taxon>Neoptera</taxon>
        <taxon>Endopterygota</taxon>
        <taxon>Hymenoptera</taxon>
        <taxon>Apocrita</taxon>
        <taxon>Aculeata</taxon>
        <taxon>Formicoidea</taxon>
        <taxon>Formicidae</taxon>
        <taxon>Myrmicinae</taxon>
        <taxon>Acromyrmex</taxon>
    </lineage>
</organism>
<proteinExistence type="predicted"/>
<dbReference type="EMBL" id="GL888250">
    <property type="protein sequence ID" value="EGI63863.1"/>
    <property type="molecule type" value="Genomic_DNA"/>
</dbReference>
<accession>F4WPM1</accession>
<dbReference type="Proteomes" id="UP000007755">
    <property type="component" value="Unassembled WGS sequence"/>
</dbReference>
<sequence length="291" mass="32426">MQEIASPWQRRTVHSGNTVEYICIQDSVGGVKRRCAYTSTNARVTPCHLKGLSVERITEIVKGSEVDRMAPRVIAAETIAAISYSANSLSSHPPHFGTAGTLENVHPGNFGVVLLVPVLPPYSSSYRRSGALSHFPMKGTLREKHIENSSHVGEISRSDCRDPRSAINPWSTVFDLSMTTLTILGTGRRPVKKFTEESTEEKKLIVPFGLQCTNFHRFHVRHSGCLREREVREERGKGNSFFAHRDLPYAVSQAGQTGTRRLLLGVPASDRSFTHSPHQSIRKFTLEIAFF</sequence>
<gene>
    <name evidence="1" type="ORF">G5I_07740</name>
</gene>